<sequence length="33" mass="3659">MPANHPQLHLFLHLQQNCLSVSPPSVVRFGSFG</sequence>
<gene>
    <name evidence="1" type="ORF">PCON_01348</name>
</gene>
<dbReference type="AlphaFoldDB" id="U4LWB5"/>
<protein>
    <submittedName>
        <fullName evidence="1">Uncharacterized protein</fullName>
    </submittedName>
</protein>
<reference evidence="1 2" key="1">
    <citation type="journal article" date="2013" name="PLoS Genet.">
        <title>The genome and development-dependent transcriptomes of Pyronema confluens: a window into fungal evolution.</title>
        <authorList>
            <person name="Traeger S."/>
            <person name="Altegoer F."/>
            <person name="Freitag M."/>
            <person name="Gabaldon T."/>
            <person name="Kempken F."/>
            <person name="Kumar A."/>
            <person name="Marcet-Houben M."/>
            <person name="Poggeler S."/>
            <person name="Stajich J.E."/>
            <person name="Nowrousian M."/>
        </authorList>
    </citation>
    <scope>NUCLEOTIDE SEQUENCE [LARGE SCALE GENOMIC DNA]</scope>
    <source>
        <strain evidence="2">CBS 100304</strain>
        <tissue evidence="1">Vegetative mycelium</tissue>
    </source>
</reference>
<proteinExistence type="predicted"/>
<evidence type="ECO:0000313" key="1">
    <source>
        <dbReference type="EMBL" id="CCX33506.1"/>
    </source>
</evidence>
<keyword evidence="2" id="KW-1185">Reference proteome</keyword>
<organism evidence="1 2">
    <name type="scientific">Pyronema omphalodes (strain CBS 100304)</name>
    <name type="common">Pyronema confluens</name>
    <dbReference type="NCBI Taxonomy" id="1076935"/>
    <lineage>
        <taxon>Eukaryota</taxon>
        <taxon>Fungi</taxon>
        <taxon>Dikarya</taxon>
        <taxon>Ascomycota</taxon>
        <taxon>Pezizomycotina</taxon>
        <taxon>Pezizomycetes</taxon>
        <taxon>Pezizales</taxon>
        <taxon>Pyronemataceae</taxon>
        <taxon>Pyronema</taxon>
    </lineage>
</organism>
<evidence type="ECO:0000313" key="2">
    <source>
        <dbReference type="Proteomes" id="UP000018144"/>
    </source>
</evidence>
<name>U4LWB5_PYROM</name>
<accession>U4LWB5</accession>
<dbReference type="Proteomes" id="UP000018144">
    <property type="component" value="Unassembled WGS sequence"/>
</dbReference>
<dbReference type="EMBL" id="HF936132">
    <property type="protein sequence ID" value="CCX33506.1"/>
    <property type="molecule type" value="Genomic_DNA"/>
</dbReference>